<evidence type="ECO:0000313" key="1">
    <source>
        <dbReference type="EMBL" id="SKA16793.1"/>
    </source>
</evidence>
<dbReference type="AlphaFoldDB" id="A0A1T4RLI2"/>
<name>A0A1T4RLI2_9BACT</name>
<dbReference type="SUPFAM" id="SSF49464">
    <property type="entry name" value="Carboxypeptidase regulatory domain-like"/>
    <property type="match status" value="1"/>
</dbReference>
<reference evidence="2" key="1">
    <citation type="submission" date="2017-02" db="EMBL/GenBank/DDBJ databases">
        <authorList>
            <person name="Varghese N."/>
            <person name="Submissions S."/>
        </authorList>
    </citation>
    <scope>NUCLEOTIDE SEQUENCE [LARGE SCALE GENOMIC DNA]</scope>
    <source>
        <strain evidence="2">DSM 22224</strain>
    </source>
</reference>
<evidence type="ECO:0000313" key="2">
    <source>
        <dbReference type="Proteomes" id="UP000190367"/>
    </source>
</evidence>
<gene>
    <name evidence="1" type="ORF">SAMN04488128_1021274</name>
</gene>
<protein>
    <submittedName>
        <fullName evidence="1">Carboxypeptidase regulatory-like domain-containing protein</fullName>
    </submittedName>
</protein>
<accession>A0A1T4RLI2</accession>
<organism evidence="1 2">
    <name type="scientific">Chitinophaga eiseniae</name>
    <dbReference type="NCBI Taxonomy" id="634771"/>
    <lineage>
        <taxon>Bacteria</taxon>
        <taxon>Pseudomonadati</taxon>
        <taxon>Bacteroidota</taxon>
        <taxon>Chitinophagia</taxon>
        <taxon>Chitinophagales</taxon>
        <taxon>Chitinophagaceae</taxon>
        <taxon>Chitinophaga</taxon>
    </lineage>
</organism>
<keyword evidence="1" id="KW-0645">Protease</keyword>
<dbReference type="EMBL" id="FUWZ01000002">
    <property type="protein sequence ID" value="SKA16793.1"/>
    <property type="molecule type" value="Genomic_DNA"/>
</dbReference>
<proteinExistence type="predicted"/>
<dbReference type="Gene3D" id="2.60.40.1120">
    <property type="entry name" value="Carboxypeptidase-like, regulatory domain"/>
    <property type="match status" value="1"/>
</dbReference>
<sequence>MFFTPFFKMLLHKKYILYLRVFTSLVINRTFIPMTRRFLWLLTCCIVLLSACDKRMVTADNPPETNNPTTGAPPISDKKVQAGVQGIVTDANNDPLAGARVVCGDQNTITDQYGAFRFQEVNMTEAAAVVTVQKAGYFNGIRTFRVTAPGRDQFVQVQLLPKTTAGTFDATAGGVVAASNAQFIFVPNQVLDAANKPYKGQATLSYAFINPESNDFADIMPGDLRAVNDKNELVALQSFGMMALELQGATGEKLHPDGTNSVTFRMVIPATLRKTAPAVIPLWHFNESTGLWEQEGSAEKMGDSYVGTVKHFSFWNCDAQFPMVNFKAVFKDDKNNPLAYTAIQLTRNNNSSSYGYTDEAGEVSGLVPANEQVTISVKDQCGKIIFSKNAGPWSTDANAGTFNVSIDPDARLALSGKVTTCDGAAVTKGLVNIQVNGVHYETAIQNGNYATSILRCATGAATVVLNPIDETADKMSTSTFQLAPGNYTRDLQACDVIQVSTISLLLEGQTTTFTSPADSVLFTSYRSDTSTVSIYSLSAAQKTPGGLIRINIQLSGIQTGPSVSRYFTVAMNDGTYFSESLNITITRTGIAGEYLEGTFSGNVQKIPGNTTAPVSGSFKVRIE</sequence>
<keyword evidence="1" id="KW-0121">Carboxypeptidase</keyword>
<dbReference type="InterPro" id="IPR008969">
    <property type="entry name" value="CarboxyPept-like_regulatory"/>
</dbReference>
<keyword evidence="1" id="KW-0378">Hydrolase</keyword>
<keyword evidence="2" id="KW-1185">Reference proteome</keyword>
<dbReference type="STRING" id="634771.SAMN04488128_1021274"/>
<dbReference type="Proteomes" id="UP000190367">
    <property type="component" value="Unassembled WGS sequence"/>
</dbReference>
<dbReference type="GO" id="GO:0004180">
    <property type="term" value="F:carboxypeptidase activity"/>
    <property type="evidence" value="ECO:0007669"/>
    <property type="project" value="UniProtKB-KW"/>
</dbReference>